<organism evidence="1 2">
    <name type="scientific">Eumeta variegata</name>
    <name type="common">Bagworm moth</name>
    <name type="synonym">Eumeta japonica</name>
    <dbReference type="NCBI Taxonomy" id="151549"/>
    <lineage>
        <taxon>Eukaryota</taxon>
        <taxon>Metazoa</taxon>
        <taxon>Ecdysozoa</taxon>
        <taxon>Arthropoda</taxon>
        <taxon>Hexapoda</taxon>
        <taxon>Insecta</taxon>
        <taxon>Pterygota</taxon>
        <taxon>Neoptera</taxon>
        <taxon>Endopterygota</taxon>
        <taxon>Lepidoptera</taxon>
        <taxon>Glossata</taxon>
        <taxon>Ditrysia</taxon>
        <taxon>Tineoidea</taxon>
        <taxon>Psychidae</taxon>
        <taxon>Oiketicinae</taxon>
        <taxon>Eumeta</taxon>
    </lineage>
</organism>
<accession>A0A4C1T3T7</accession>
<dbReference type="Proteomes" id="UP000299102">
    <property type="component" value="Unassembled WGS sequence"/>
</dbReference>
<dbReference type="AlphaFoldDB" id="A0A4C1T3T7"/>
<dbReference type="EMBL" id="BGZK01000033">
    <property type="protein sequence ID" value="GBP09082.1"/>
    <property type="molecule type" value="Genomic_DNA"/>
</dbReference>
<sequence length="156" mass="17271">MRSQLALRVNSKVGLGTDRHKRQRSGGDVHTARSVIFVSEDLSTLDFRLLLRVIFALLTDLRAFKEVSLQVDNKKIIPLRPIVTIHLVVIRRVITIKISNKWIACAPPSSCFGAGVGGVDKLAKAYLVFAIRALSSPRQYRPAPPHPASFYSQAVV</sequence>
<reference evidence="1 2" key="1">
    <citation type="journal article" date="2019" name="Commun. Biol.">
        <title>The bagworm genome reveals a unique fibroin gene that provides high tensile strength.</title>
        <authorList>
            <person name="Kono N."/>
            <person name="Nakamura H."/>
            <person name="Ohtoshi R."/>
            <person name="Tomita M."/>
            <person name="Numata K."/>
            <person name="Arakawa K."/>
        </authorList>
    </citation>
    <scope>NUCLEOTIDE SEQUENCE [LARGE SCALE GENOMIC DNA]</scope>
</reference>
<name>A0A4C1T3T7_EUMVA</name>
<protein>
    <submittedName>
        <fullName evidence="1">Uncharacterized protein</fullName>
    </submittedName>
</protein>
<gene>
    <name evidence="1" type="ORF">EVAR_78409_1</name>
</gene>
<evidence type="ECO:0000313" key="2">
    <source>
        <dbReference type="Proteomes" id="UP000299102"/>
    </source>
</evidence>
<proteinExistence type="predicted"/>
<comment type="caution">
    <text evidence="1">The sequence shown here is derived from an EMBL/GenBank/DDBJ whole genome shotgun (WGS) entry which is preliminary data.</text>
</comment>
<keyword evidence="2" id="KW-1185">Reference proteome</keyword>
<evidence type="ECO:0000313" key="1">
    <source>
        <dbReference type="EMBL" id="GBP09082.1"/>
    </source>
</evidence>